<dbReference type="Proteomes" id="UP000018948">
    <property type="component" value="Unassembled WGS sequence"/>
</dbReference>
<comment type="caution">
    <text evidence="1">The sequence shown here is derived from an EMBL/GenBank/DDBJ whole genome shotgun (WGS) entry which is preliminary data.</text>
</comment>
<proteinExistence type="predicted"/>
<organism evidence="1 2">
    <name type="scientific">Phytophthora nicotianae P10297</name>
    <dbReference type="NCBI Taxonomy" id="1317064"/>
    <lineage>
        <taxon>Eukaryota</taxon>
        <taxon>Sar</taxon>
        <taxon>Stramenopiles</taxon>
        <taxon>Oomycota</taxon>
        <taxon>Peronosporomycetes</taxon>
        <taxon>Peronosporales</taxon>
        <taxon>Peronosporaceae</taxon>
        <taxon>Phytophthora</taxon>
    </lineage>
</organism>
<dbReference type="EMBL" id="ANIY01002035">
    <property type="protein sequence ID" value="ETP43546.1"/>
    <property type="molecule type" value="Genomic_DNA"/>
</dbReference>
<evidence type="ECO:0000313" key="2">
    <source>
        <dbReference type="Proteomes" id="UP000018948"/>
    </source>
</evidence>
<name>W2Z996_PHYNI</name>
<sequence>MGESELAVLALEEISLGQESTLSSAVGAPMALSVADMSFVSESAGLSSSS</sequence>
<dbReference type="AlphaFoldDB" id="W2Z996"/>
<reference evidence="1 2" key="1">
    <citation type="submission" date="2013-11" db="EMBL/GenBank/DDBJ databases">
        <title>The Genome Sequence of Phytophthora parasitica P10297.</title>
        <authorList>
            <consortium name="The Broad Institute Genomics Platform"/>
            <person name="Russ C."/>
            <person name="Tyler B."/>
            <person name="Panabieres F."/>
            <person name="Shan W."/>
            <person name="Tripathy S."/>
            <person name="Grunwald N."/>
            <person name="Machado M."/>
            <person name="Johnson C.S."/>
            <person name="Walker B."/>
            <person name="Young S.K."/>
            <person name="Zeng Q."/>
            <person name="Gargeya S."/>
            <person name="Fitzgerald M."/>
            <person name="Haas B."/>
            <person name="Abouelleil A."/>
            <person name="Allen A.W."/>
            <person name="Alvarado L."/>
            <person name="Arachchi H.M."/>
            <person name="Berlin A.M."/>
            <person name="Chapman S.B."/>
            <person name="Gainer-Dewar J."/>
            <person name="Goldberg J."/>
            <person name="Griggs A."/>
            <person name="Gujja S."/>
            <person name="Hansen M."/>
            <person name="Howarth C."/>
            <person name="Imamovic A."/>
            <person name="Ireland A."/>
            <person name="Larimer J."/>
            <person name="McCowan C."/>
            <person name="Murphy C."/>
            <person name="Pearson M."/>
            <person name="Poon T.W."/>
            <person name="Priest M."/>
            <person name="Roberts A."/>
            <person name="Saif S."/>
            <person name="Shea T."/>
            <person name="Sisk P."/>
            <person name="Sykes S."/>
            <person name="Wortman J."/>
            <person name="Nusbaum C."/>
            <person name="Birren B."/>
        </authorList>
    </citation>
    <scope>NUCLEOTIDE SEQUENCE [LARGE SCALE GENOMIC DNA]</scope>
    <source>
        <strain evidence="1 2">P10297</strain>
    </source>
</reference>
<protein>
    <submittedName>
        <fullName evidence="1">Uncharacterized protein</fullName>
    </submittedName>
</protein>
<evidence type="ECO:0000313" key="1">
    <source>
        <dbReference type="EMBL" id="ETP43546.1"/>
    </source>
</evidence>
<accession>W2Z996</accession>
<gene>
    <name evidence="1" type="ORF">F442_09714</name>
</gene>